<evidence type="ECO:0000256" key="4">
    <source>
        <dbReference type="ARBA" id="ARBA00022676"/>
    </source>
</evidence>
<keyword evidence="10 12" id="KW-0472">Membrane</keyword>
<organism evidence="15 16">
    <name type="scientific">Candidula unifasciata</name>
    <dbReference type="NCBI Taxonomy" id="100452"/>
    <lineage>
        <taxon>Eukaryota</taxon>
        <taxon>Metazoa</taxon>
        <taxon>Spiralia</taxon>
        <taxon>Lophotrochozoa</taxon>
        <taxon>Mollusca</taxon>
        <taxon>Gastropoda</taxon>
        <taxon>Heterobranchia</taxon>
        <taxon>Euthyneura</taxon>
        <taxon>Panpulmonata</taxon>
        <taxon>Eupulmonata</taxon>
        <taxon>Stylommatophora</taxon>
        <taxon>Helicina</taxon>
        <taxon>Helicoidea</taxon>
        <taxon>Geomitridae</taxon>
        <taxon>Candidula</taxon>
    </lineage>
</organism>
<feature type="domain" description="Fucosyltransferase N-terminal" evidence="14">
    <location>
        <begin position="161"/>
        <end position="259"/>
    </location>
</feature>
<evidence type="ECO:0000259" key="13">
    <source>
        <dbReference type="Pfam" id="PF00852"/>
    </source>
</evidence>
<dbReference type="EC" id="2.4.1.-" evidence="12"/>
<dbReference type="FunFam" id="3.40.50.11660:FF:000002">
    <property type="entry name" value="Alpha-(1,3)-fucosyltransferase"/>
    <property type="match status" value="1"/>
</dbReference>
<evidence type="ECO:0000256" key="10">
    <source>
        <dbReference type="ARBA" id="ARBA00023136"/>
    </source>
</evidence>
<evidence type="ECO:0000256" key="3">
    <source>
        <dbReference type="ARBA" id="ARBA00008919"/>
    </source>
</evidence>
<comment type="similarity">
    <text evidence="3 12">Belongs to the glycosyltransferase 10 family.</text>
</comment>
<evidence type="ECO:0000256" key="9">
    <source>
        <dbReference type="ARBA" id="ARBA00023034"/>
    </source>
</evidence>
<dbReference type="InterPro" id="IPR055270">
    <property type="entry name" value="Glyco_tran_10_C"/>
</dbReference>
<gene>
    <name evidence="15" type="ORF">CUNI_LOCUS16820</name>
</gene>
<evidence type="ECO:0000256" key="7">
    <source>
        <dbReference type="ARBA" id="ARBA00022968"/>
    </source>
</evidence>
<keyword evidence="4 12" id="KW-0328">Glycosyltransferase</keyword>
<evidence type="ECO:0000256" key="2">
    <source>
        <dbReference type="ARBA" id="ARBA00004922"/>
    </source>
</evidence>
<evidence type="ECO:0000259" key="14">
    <source>
        <dbReference type="Pfam" id="PF17039"/>
    </source>
</evidence>
<reference evidence="15" key="1">
    <citation type="submission" date="2021-04" db="EMBL/GenBank/DDBJ databases">
        <authorList>
            <consortium name="Molecular Ecology Group"/>
        </authorList>
    </citation>
    <scope>NUCLEOTIDE SEQUENCE</scope>
</reference>
<dbReference type="Proteomes" id="UP000678393">
    <property type="component" value="Unassembled WGS sequence"/>
</dbReference>
<evidence type="ECO:0000256" key="8">
    <source>
        <dbReference type="ARBA" id="ARBA00022989"/>
    </source>
</evidence>
<evidence type="ECO:0000256" key="11">
    <source>
        <dbReference type="ARBA" id="ARBA00023180"/>
    </source>
</evidence>
<keyword evidence="8 12" id="KW-1133">Transmembrane helix</keyword>
<evidence type="ECO:0000256" key="5">
    <source>
        <dbReference type="ARBA" id="ARBA00022679"/>
    </source>
</evidence>
<evidence type="ECO:0000256" key="6">
    <source>
        <dbReference type="ARBA" id="ARBA00022692"/>
    </source>
</evidence>
<dbReference type="GO" id="GO:0000139">
    <property type="term" value="C:Golgi membrane"/>
    <property type="evidence" value="ECO:0007669"/>
    <property type="project" value="UniProtKB-SubCell"/>
</dbReference>
<dbReference type="Gene3D" id="3.40.50.11660">
    <property type="entry name" value="Glycosyl transferase family 10, C-terminal domain"/>
    <property type="match status" value="1"/>
</dbReference>
<dbReference type="OrthoDB" id="6140949at2759"/>
<evidence type="ECO:0000313" key="15">
    <source>
        <dbReference type="EMBL" id="CAG5131262.1"/>
    </source>
</evidence>
<dbReference type="PANTHER" id="PTHR48438">
    <property type="entry name" value="ALPHA-(1,3)-FUCOSYLTRANSFERASE C-RELATED"/>
    <property type="match status" value="1"/>
</dbReference>
<dbReference type="GO" id="GO:0008417">
    <property type="term" value="F:fucosyltransferase activity"/>
    <property type="evidence" value="ECO:0007669"/>
    <property type="project" value="InterPro"/>
</dbReference>
<dbReference type="Pfam" id="PF00852">
    <property type="entry name" value="Glyco_transf_10"/>
    <property type="match status" value="1"/>
</dbReference>
<keyword evidence="6 12" id="KW-0812">Transmembrane</keyword>
<protein>
    <recommendedName>
        <fullName evidence="12">Fucosyltransferase</fullName>
        <ecNumber evidence="12">2.4.1.-</ecNumber>
    </recommendedName>
</protein>
<keyword evidence="7" id="KW-0735">Signal-anchor</keyword>
<evidence type="ECO:0000256" key="12">
    <source>
        <dbReference type="RuleBase" id="RU003832"/>
    </source>
</evidence>
<dbReference type="InterPro" id="IPR001503">
    <property type="entry name" value="Glyco_trans_10"/>
</dbReference>
<keyword evidence="5 12" id="KW-0808">Transferase</keyword>
<keyword evidence="11" id="KW-0325">Glycoprotein</keyword>
<keyword evidence="9 12" id="KW-0333">Golgi apparatus</keyword>
<feature type="non-terminal residue" evidence="15">
    <location>
        <position position="1"/>
    </location>
</feature>
<dbReference type="AlphaFoldDB" id="A0A8S3ZU25"/>
<name>A0A8S3ZU25_9EUPU</name>
<comment type="caution">
    <text evidence="15">The sequence shown here is derived from an EMBL/GenBank/DDBJ whole genome shotgun (WGS) entry which is preliminary data.</text>
</comment>
<feature type="transmembrane region" description="Helical" evidence="12">
    <location>
        <begin position="27"/>
        <end position="46"/>
    </location>
</feature>
<feature type="domain" description="Fucosyltransferase C-terminal" evidence="13">
    <location>
        <begin position="280"/>
        <end position="452"/>
    </location>
</feature>
<dbReference type="EMBL" id="CAJHNH020004557">
    <property type="protein sequence ID" value="CAG5131262.1"/>
    <property type="molecule type" value="Genomic_DNA"/>
</dbReference>
<evidence type="ECO:0000256" key="1">
    <source>
        <dbReference type="ARBA" id="ARBA00004323"/>
    </source>
</evidence>
<proteinExistence type="inferred from homology"/>
<dbReference type="InterPro" id="IPR038577">
    <property type="entry name" value="GT10-like_C_sf"/>
</dbReference>
<accession>A0A8S3ZU25</accession>
<keyword evidence="16" id="KW-1185">Reference proteome</keyword>
<sequence length="464" mass="53198">NTNVTVQQFWFVCSCFHRSVETMSLKVVYMTLCAVCLMGIGIVYFVDINMVTSKFVNFTNSRLTYLKSIWSANENNLTDEEAAITLNDTESSFHLKTPTTVPLITQVNKSSRNVTTGSFSKVTTMSFNSSLVVHCKESPYIQCTPSNIIQPSTKKRFKIVYLRRPKWLHVDATSCMINQCVVSDGPVTNDTDLVVVYGVGLTDSFQPPQRWTNQTYIIAVWESPIHTNSDLLNNGNSPWNSRINLIMSYRVDADVFAPYSHLVFRPKPLPERPNYYEIAKNKTRTAVWIVSHCSTQSKREQYVKEMQKYIDVDILGSCGTPCKSRPFCDNLGAKYKFYLAFENSLCTDYVTEKFFKLFDQNTHVIPVVRGGADYDKHFPNFTYINSAHFRKPKDLALHLKDLASDLQTYSKYLEYMDLFIEKSEIVNLLCKLCSFAHTHTLPVTKTYNLKSWINDGHCHNPQDL</sequence>
<dbReference type="PANTHER" id="PTHR48438:SF1">
    <property type="entry name" value="ALPHA-(1,3)-FUCOSYLTRANSFERASE C-RELATED"/>
    <property type="match status" value="1"/>
</dbReference>
<comment type="subcellular location">
    <subcellularLocation>
        <location evidence="1">Golgi apparatus membrane</location>
        <topology evidence="1">Single-pass type II membrane protein</topology>
    </subcellularLocation>
    <subcellularLocation>
        <location evidence="12">Golgi apparatus</location>
        <location evidence="12">Golgi stack membrane</location>
        <topology evidence="12">Single-pass type II membrane protein</topology>
    </subcellularLocation>
</comment>
<comment type="pathway">
    <text evidence="2">Protein modification; protein glycosylation.</text>
</comment>
<dbReference type="SUPFAM" id="SSF53756">
    <property type="entry name" value="UDP-Glycosyltransferase/glycogen phosphorylase"/>
    <property type="match status" value="1"/>
</dbReference>
<evidence type="ECO:0000313" key="16">
    <source>
        <dbReference type="Proteomes" id="UP000678393"/>
    </source>
</evidence>
<dbReference type="InterPro" id="IPR031481">
    <property type="entry name" value="Glyco_tran_10_N"/>
</dbReference>
<dbReference type="Pfam" id="PF17039">
    <property type="entry name" value="Glyco_tran_10_N"/>
    <property type="match status" value="1"/>
</dbReference>
<dbReference type="GO" id="GO:0032580">
    <property type="term" value="C:Golgi cisterna membrane"/>
    <property type="evidence" value="ECO:0007669"/>
    <property type="project" value="UniProtKB-SubCell"/>
</dbReference>